<feature type="region of interest" description="Disordered" evidence="1">
    <location>
        <begin position="306"/>
        <end position="327"/>
    </location>
</feature>
<dbReference type="RefSeq" id="XP_033680391.1">
    <property type="nucleotide sequence ID" value="XM_033833723.1"/>
</dbReference>
<gene>
    <name evidence="2" type="ORF">BU26DRAFT_567976</name>
</gene>
<reference evidence="2" key="1">
    <citation type="journal article" date="2020" name="Stud. Mycol.">
        <title>101 Dothideomycetes genomes: a test case for predicting lifestyles and emergence of pathogens.</title>
        <authorList>
            <person name="Haridas S."/>
            <person name="Albert R."/>
            <person name="Binder M."/>
            <person name="Bloem J."/>
            <person name="Labutti K."/>
            <person name="Salamov A."/>
            <person name="Andreopoulos B."/>
            <person name="Baker S."/>
            <person name="Barry K."/>
            <person name="Bills G."/>
            <person name="Bluhm B."/>
            <person name="Cannon C."/>
            <person name="Castanera R."/>
            <person name="Culley D."/>
            <person name="Daum C."/>
            <person name="Ezra D."/>
            <person name="Gonzalez J."/>
            <person name="Henrissat B."/>
            <person name="Kuo A."/>
            <person name="Liang C."/>
            <person name="Lipzen A."/>
            <person name="Lutzoni F."/>
            <person name="Magnuson J."/>
            <person name="Mondo S."/>
            <person name="Nolan M."/>
            <person name="Ohm R."/>
            <person name="Pangilinan J."/>
            <person name="Park H.-J."/>
            <person name="Ramirez L."/>
            <person name="Alfaro M."/>
            <person name="Sun H."/>
            <person name="Tritt A."/>
            <person name="Yoshinaga Y."/>
            <person name="Zwiers L.-H."/>
            <person name="Turgeon B."/>
            <person name="Goodwin S."/>
            <person name="Spatafora J."/>
            <person name="Crous P."/>
            <person name="Grigoriev I."/>
        </authorList>
    </citation>
    <scope>NUCLEOTIDE SEQUENCE</scope>
    <source>
        <strain evidence="2">CBS 122368</strain>
    </source>
</reference>
<protein>
    <submittedName>
        <fullName evidence="2">Uncharacterized protein</fullName>
    </submittedName>
</protein>
<organism evidence="2 3">
    <name type="scientific">Trematosphaeria pertusa</name>
    <dbReference type="NCBI Taxonomy" id="390896"/>
    <lineage>
        <taxon>Eukaryota</taxon>
        <taxon>Fungi</taxon>
        <taxon>Dikarya</taxon>
        <taxon>Ascomycota</taxon>
        <taxon>Pezizomycotina</taxon>
        <taxon>Dothideomycetes</taxon>
        <taxon>Pleosporomycetidae</taxon>
        <taxon>Pleosporales</taxon>
        <taxon>Massarineae</taxon>
        <taxon>Trematosphaeriaceae</taxon>
        <taxon>Trematosphaeria</taxon>
    </lineage>
</organism>
<feature type="compositionally biased region" description="Polar residues" evidence="1">
    <location>
        <begin position="163"/>
        <end position="177"/>
    </location>
</feature>
<dbReference type="GeneID" id="54587053"/>
<evidence type="ECO:0000313" key="3">
    <source>
        <dbReference type="Proteomes" id="UP000800094"/>
    </source>
</evidence>
<keyword evidence="3" id="KW-1185">Reference proteome</keyword>
<dbReference type="Proteomes" id="UP000800094">
    <property type="component" value="Unassembled WGS sequence"/>
</dbReference>
<dbReference type="AlphaFoldDB" id="A0A6A6I4Y6"/>
<proteinExistence type="predicted"/>
<accession>A0A6A6I4Y6</accession>
<name>A0A6A6I4Y6_9PLEO</name>
<dbReference type="EMBL" id="ML987200">
    <property type="protein sequence ID" value="KAF2245387.1"/>
    <property type="molecule type" value="Genomic_DNA"/>
</dbReference>
<feature type="region of interest" description="Disordered" evidence="1">
    <location>
        <begin position="1"/>
        <end position="260"/>
    </location>
</feature>
<feature type="compositionally biased region" description="Pro residues" evidence="1">
    <location>
        <begin position="99"/>
        <end position="112"/>
    </location>
</feature>
<evidence type="ECO:0000313" key="2">
    <source>
        <dbReference type="EMBL" id="KAF2245387.1"/>
    </source>
</evidence>
<sequence>MSDSRRPYPLHRGSSSNRRSGQAQGQSEQEQQHPHQSATGSEAAEQTDTDSMAANPPTDEGSSSVGSVRGNERVGYNGLEEWIEDDNVRRPNPLFHGYPYPPDESPSSPPPATDTSLPPHTGIRPLQPAASPFTPTPGPRYAGTVFQTDTPRPSGHAGVRQNPLLNPSPLQQGSGSTRPIRRPRERSRFEQMLEEEDRREEESYLSLMGNRPRAPRLPAQSSARQQPKDAAAGKRKRPDDSPAEADPRGPATPQPNAPSIQIAPATTAFPRPPSELRVQGRQYRNVEGVPANANPFAGRERLRHPVHAGDDGRGNAPGGVTRALGPRNPRGINIWHLSQGGLRMRLPGNRRLIPAAGRVHWNELWSNAPPDFVDLRLLGGIELSTEELLTFFPAHHNWHDYYHRMQEAGYARSQIAGYINWARQRWCPDVLLSNSLSTYVEHVERTFHQPQNGEPPLCPRDTPVTDFTVQHWTPSPQMNRTDQDNMTDYPVIELARGVDLTRLPSGEGRRLLTRVLEEVIRTGDHRLMLSEVQDYVVVNGLDVGLTPMRASADTDAADSHRDMIRQDRVRIGEHARANGHKFN</sequence>
<feature type="compositionally biased region" description="Low complexity" evidence="1">
    <location>
        <begin position="21"/>
        <end position="38"/>
    </location>
</feature>
<evidence type="ECO:0000256" key="1">
    <source>
        <dbReference type="SAM" id="MobiDB-lite"/>
    </source>
</evidence>
<dbReference type="OrthoDB" id="3800972at2759"/>